<dbReference type="PANTHER" id="PTHR21248:SF22">
    <property type="entry name" value="PHOSPHOLIPASE D"/>
    <property type="match status" value="1"/>
</dbReference>
<keyword evidence="1" id="KW-1003">Cell membrane</keyword>
<feature type="active site" evidence="1">
    <location>
        <position position="121"/>
    </location>
</feature>
<feature type="active site" evidence="1">
    <location>
        <position position="298"/>
    </location>
</feature>
<keyword evidence="1" id="KW-0472">Membrane</keyword>
<keyword evidence="4" id="KW-1185">Reference proteome</keyword>
<dbReference type="KEGG" id="rbu:PG1C_01465"/>
<dbReference type="HAMAP" id="MF_01917">
    <property type="entry name" value="Cardiolipin_synth_ClsB"/>
    <property type="match status" value="1"/>
</dbReference>
<dbReference type="CDD" id="cd09159">
    <property type="entry name" value="PLDc_ybhO_like_2"/>
    <property type="match status" value="1"/>
</dbReference>
<reference evidence="3 4" key="1">
    <citation type="journal article" date="2015" name="Genome Announc.">
        <title>Complete Genome Sequence of a Novel Bacterium within the Family Rhodocyclaceae That Degrades Polycyclic Aromatic Hydrocarbons.</title>
        <authorList>
            <person name="Singleton D.R."/>
            <person name="Dickey A.N."/>
            <person name="Scholl E.H."/>
            <person name="Wright F.A."/>
            <person name="Aitken M.D."/>
        </authorList>
    </citation>
    <scope>NUCLEOTIDE SEQUENCE [LARGE SCALE GENOMIC DNA]</scope>
    <source>
        <strain evidence="4">PG1-Ca6</strain>
    </source>
</reference>
<dbReference type="GO" id="GO:0032049">
    <property type="term" value="P:cardiolipin biosynthetic process"/>
    <property type="evidence" value="ECO:0007669"/>
    <property type="project" value="InterPro"/>
</dbReference>
<dbReference type="InterPro" id="IPR030872">
    <property type="entry name" value="Cardiolipin_synth_ClsB"/>
</dbReference>
<keyword evidence="1" id="KW-0808">Transferase</keyword>
<sequence>MSAAQRRTQDFSSGNTLQLLATGVAYFPVLIAAIDGATHEVHLETYIFADDETGRSVAAALARAARRDVAVRVLVDGFGAREFVTNLGASLIADGVELLVYRPQPQQRRLHWHRLRRLHRKLAVIDGHLAFVGGINVNSDFEAGVSAPRFDYAARIEGPLVATIHAAMRHVWHIVRWSHLGHRPHAPSFQPSPPQPKGTVRAALVIRDNLRHRRDIEEAYLEAMTDAQREIIIANAYFLPGRRFLDALIDAAQRGVNVALLLQGRTDHVLQHHAMQAIYDSLLNAGVRIFEYQAAFLHAKVAVIDGEWATVGSSNIDPFSLLLSREANIISRDRPFALELATHLRSAISRDAVEIHHGAKNRSWLMRQINTAAYALVRLLVGMTGYGKHYTMSGPG</sequence>
<feature type="active site" evidence="1">
    <location>
        <position position="305"/>
    </location>
</feature>
<keyword evidence="1" id="KW-0444">Lipid biosynthesis</keyword>
<dbReference type="Gene3D" id="3.30.870.10">
    <property type="entry name" value="Endonuclease Chain A"/>
    <property type="match status" value="2"/>
</dbReference>
<evidence type="ECO:0000256" key="1">
    <source>
        <dbReference type="HAMAP-Rule" id="MF_01917"/>
    </source>
</evidence>
<feature type="active site" evidence="1">
    <location>
        <position position="126"/>
    </location>
</feature>
<dbReference type="AlphaFoldDB" id="A0A0C5J767"/>
<dbReference type="PROSITE" id="PS50035">
    <property type="entry name" value="PLD"/>
    <property type="match status" value="2"/>
</dbReference>
<feature type="domain" description="PLD phosphodiesterase" evidence="2">
    <location>
        <begin position="293"/>
        <end position="320"/>
    </location>
</feature>
<keyword evidence="1" id="KW-0443">Lipid metabolism</keyword>
<proteinExistence type="inferred from homology"/>
<dbReference type="GO" id="GO:0008808">
    <property type="term" value="F:cardiolipin synthase activity"/>
    <property type="evidence" value="ECO:0007669"/>
    <property type="project" value="InterPro"/>
</dbReference>
<feature type="active site" evidence="1">
    <location>
        <position position="300"/>
    </location>
</feature>
<dbReference type="HOGENOM" id="CLU_038053_0_0_4"/>
<feature type="domain" description="PLD phosphodiesterase" evidence="2">
    <location>
        <begin position="114"/>
        <end position="141"/>
    </location>
</feature>
<dbReference type="STRING" id="1565605.PG1C_01465"/>
<evidence type="ECO:0000313" key="4">
    <source>
        <dbReference type="Proteomes" id="UP000061603"/>
    </source>
</evidence>
<dbReference type="EMBL" id="CP010554">
    <property type="protein sequence ID" value="AJP47489.1"/>
    <property type="molecule type" value="Genomic_DNA"/>
</dbReference>
<comment type="similarity">
    <text evidence="1">Belongs to the phospholipase D family. Cardiolipin synthase subfamily. ClsB sub-subfamily.</text>
</comment>
<dbReference type="InterPro" id="IPR025202">
    <property type="entry name" value="PLD-like_dom"/>
</dbReference>
<gene>
    <name evidence="1" type="primary">clsB</name>
    <name evidence="3" type="ORF">PG1C_01465</name>
</gene>
<dbReference type="SUPFAM" id="SSF56024">
    <property type="entry name" value="Phospholipase D/nuclease"/>
    <property type="match status" value="2"/>
</dbReference>
<dbReference type="RefSeq" id="WP_202635687.1">
    <property type="nucleotide sequence ID" value="NZ_CP010554.1"/>
</dbReference>
<accession>A0A0C5J767</accession>
<comment type="catalytic activity">
    <reaction evidence="1">
        <text>2 a 1,2-diacyl-sn-glycero-3-phospho-(1'-sn-glycerol) = a cardiolipin + glycerol</text>
        <dbReference type="Rhea" id="RHEA:31451"/>
        <dbReference type="ChEBI" id="CHEBI:17754"/>
        <dbReference type="ChEBI" id="CHEBI:62237"/>
        <dbReference type="ChEBI" id="CHEBI:64716"/>
    </reaction>
</comment>
<dbReference type="Pfam" id="PF13091">
    <property type="entry name" value="PLDc_2"/>
    <property type="match status" value="2"/>
</dbReference>
<comment type="subcellular location">
    <subcellularLocation>
        <location evidence="1">Cell membrane</location>
        <topology evidence="1">Peripheral membrane protein</topology>
    </subcellularLocation>
</comment>
<dbReference type="Proteomes" id="UP000061603">
    <property type="component" value="Chromosome"/>
</dbReference>
<feature type="active site" evidence="1">
    <location>
        <position position="119"/>
    </location>
</feature>
<dbReference type="InterPro" id="IPR001736">
    <property type="entry name" value="PLipase_D/transphosphatidylase"/>
</dbReference>
<dbReference type="PATRIC" id="fig|1565605.3.peg.305"/>
<dbReference type="NCBIfam" id="NF008427">
    <property type="entry name" value="PRK11263.1"/>
    <property type="match status" value="1"/>
</dbReference>
<evidence type="ECO:0000313" key="3">
    <source>
        <dbReference type="EMBL" id="AJP47489.1"/>
    </source>
</evidence>
<evidence type="ECO:0000259" key="2">
    <source>
        <dbReference type="PROSITE" id="PS50035"/>
    </source>
</evidence>
<comment type="function">
    <text evidence="1">Catalyzes the phosphatidyl group transfer from one phosphatidylglycerol molecule to another to form cardiolipin (CL) (diphosphatidylglycerol) and glycerol.</text>
</comment>
<dbReference type="SMART" id="SM00155">
    <property type="entry name" value="PLDc"/>
    <property type="match status" value="2"/>
</dbReference>
<dbReference type="EC" id="2.7.8.-" evidence="1"/>
<dbReference type="PANTHER" id="PTHR21248">
    <property type="entry name" value="CARDIOLIPIN SYNTHASE"/>
    <property type="match status" value="1"/>
</dbReference>
<keyword evidence="1" id="KW-1208">Phospholipid metabolism</keyword>
<protein>
    <recommendedName>
        <fullName evidence="1">Cardiolipin synthase B</fullName>
        <shortName evidence="1">CL synthase</shortName>
        <ecNumber evidence="1">2.7.8.-</ecNumber>
    </recommendedName>
</protein>
<dbReference type="GO" id="GO:0005886">
    <property type="term" value="C:plasma membrane"/>
    <property type="evidence" value="ECO:0007669"/>
    <property type="project" value="UniProtKB-SubCell"/>
</dbReference>
<name>A0A0C5J767_9PROT</name>
<keyword evidence="1" id="KW-0594">Phospholipid biosynthesis</keyword>
<organism evidence="3 4">
    <name type="scientific">Rugosibacter aromaticivorans</name>
    <dbReference type="NCBI Taxonomy" id="1565605"/>
    <lineage>
        <taxon>Bacteria</taxon>
        <taxon>Pseudomonadati</taxon>
        <taxon>Pseudomonadota</taxon>
        <taxon>Betaproteobacteria</taxon>
        <taxon>Nitrosomonadales</taxon>
        <taxon>Sterolibacteriaceae</taxon>
        <taxon>Rugosibacter</taxon>
    </lineage>
</organism>